<organism evidence="16 17">
    <name type="scientific">Desulfohalobium retbaense (strain ATCC 49708 / DSM 5692 / JCM 16813 / HR100)</name>
    <dbReference type="NCBI Taxonomy" id="485915"/>
    <lineage>
        <taxon>Bacteria</taxon>
        <taxon>Pseudomonadati</taxon>
        <taxon>Thermodesulfobacteriota</taxon>
        <taxon>Desulfovibrionia</taxon>
        <taxon>Desulfovibrionales</taxon>
        <taxon>Desulfohalobiaceae</taxon>
        <taxon>Desulfohalobium</taxon>
    </lineage>
</organism>
<name>C8WZQ9_DESRD</name>
<dbReference type="SUPFAM" id="SSF69336">
    <property type="entry name" value="Alpha subunit of glutamate synthase, C-terminal domain"/>
    <property type="match status" value="1"/>
</dbReference>
<evidence type="ECO:0000256" key="4">
    <source>
        <dbReference type="ARBA" id="ARBA00022605"/>
    </source>
</evidence>
<keyword evidence="5" id="KW-0285">Flavoprotein</keyword>
<keyword evidence="10" id="KW-0408">Iron</keyword>
<evidence type="ECO:0000256" key="12">
    <source>
        <dbReference type="ARBA" id="ARBA00023164"/>
    </source>
</evidence>
<keyword evidence="9 16" id="KW-0560">Oxidoreductase</keyword>
<reference evidence="16 17" key="2">
    <citation type="journal article" date="2010" name="Stand. Genomic Sci.">
        <title>Complete genome sequence of Desulfohalobium retbaense type strain (HR(100)).</title>
        <authorList>
            <person name="Spring S."/>
            <person name="Nolan M."/>
            <person name="Lapidus A."/>
            <person name="Glavina Del Rio T."/>
            <person name="Copeland A."/>
            <person name="Tice H."/>
            <person name="Cheng J.F."/>
            <person name="Lucas S."/>
            <person name="Land M."/>
            <person name="Chen F."/>
            <person name="Bruce D."/>
            <person name="Goodwin L."/>
            <person name="Pitluck S."/>
            <person name="Ivanova N."/>
            <person name="Mavromatis K."/>
            <person name="Mikhailova N."/>
            <person name="Pati A."/>
            <person name="Chen A."/>
            <person name="Palaniappan K."/>
            <person name="Hauser L."/>
            <person name="Chang Y.J."/>
            <person name="Jeffries C.D."/>
            <person name="Munk C."/>
            <person name="Kiss H."/>
            <person name="Chain P."/>
            <person name="Han C."/>
            <person name="Brettin T."/>
            <person name="Detter J.C."/>
            <person name="Schuler E."/>
            <person name="Goker M."/>
            <person name="Rohde M."/>
            <person name="Bristow J."/>
            <person name="Eisen J.A."/>
            <person name="Markowitz V."/>
            <person name="Hugenholtz P."/>
            <person name="Kyrpides N.C."/>
            <person name="Klenk H.P."/>
        </authorList>
    </citation>
    <scope>NUCLEOTIDE SEQUENCE [LARGE SCALE GENOMIC DNA]</scope>
    <source>
        <strain evidence="16 17">DSM 5692</strain>
    </source>
</reference>
<dbReference type="PANTHER" id="PTHR11938:SF133">
    <property type="entry name" value="GLUTAMATE SYNTHASE (NADH)"/>
    <property type="match status" value="1"/>
</dbReference>
<keyword evidence="12" id="KW-0314">Glutamate biosynthesis</keyword>
<evidence type="ECO:0000256" key="7">
    <source>
        <dbReference type="ARBA" id="ARBA00022723"/>
    </source>
</evidence>
<dbReference type="PROSITE" id="PS51278">
    <property type="entry name" value="GATASE_TYPE_2"/>
    <property type="match status" value="1"/>
</dbReference>
<dbReference type="HOGENOM" id="CLU_000422_8_2_7"/>
<dbReference type="Pfam" id="PF01645">
    <property type="entry name" value="Glu_synthase"/>
    <property type="match status" value="1"/>
</dbReference>
<dbReference type="InterPro" id="IPR002932">
    <property type="entry name" value="Glu_synthdom"/>
</dbReference>
<evidence type="ECO:0000256" key="1">
    <source>
        <dbReference type="ARBA" id="ARBA00001917"/>
    </source>
</evidence>
<dbReference type="InterPro" id="IPR002489">
    <property type="entry name" value="Glu_synth_asu_C"/>
</dbReference>
<evidence type="ECO:0000256" key="11">
    <source>
        <dbReference type="ARBA" id="ARBA00023014"/>
    </source>
</evidence>
<keyword evidence="11" id="KW-0411">Iron-sulfur</keyword>
<comment type="cofactor">
    <cofactor evidence="2">
        <name>[3Fe-4S] cluster</name>
        <dbReference type="ChEBI" id="CHEBI:21137"/>
    </cofactor>
</comment>
<accession>C8WZQ9</accession>
<dbReference type="Gene3D" id="3.20.20.70">
    <property type="entry name" value="Aldolase class I"/>
    <property type="match status" value="2"/>
</dbReference>
<dbReference type="Pfam" id="PF01493">
    <property type="entry name" value="GXGXG"/>
    <property type="match status" value="1"/>
</dbReference>
<evidence type="ECO:0000256" key="10">
    <source>
        <dbReference type="ARBA" id="ARBA00023004"/>
    </source>
</evidence>
<dbReference type="MEROPS" id="C44.003"/>
<proteinExistence type="inferred from homology"/>
<dbReference type="GO" id="GO:0051538">
    <property type="term" value="F:3 iron, 4 sulfur cluster binding"/>
    <property type="evidence" value="ECO:0007669"/>
    <property type="project" value="UniProtKB-KW"/>
</dbReference>
<dbReference type="InterPro" id="IPR029055">
    <property type="entry name" value="Ntn_hydrolases_N"/>
</dbReference>
<dbReference type="STRING" id="485915.Dret_0232"/>
<dbReference type="RefSeq" id="WP_015750693.1">
    <property type="nucleotide sequence ID" value="NC_013223.1"/>
</dbReference>
<dbReference type="eggNOG" id="COG0069">
    <property type="taxonomic scope" value="Bacteria"/>
</dbReference>
<dbReference type="EMBL" id="CP001734">
    <property type="protein sequence ID" value="ACV67534.1"/>
    <property type="molecule type" value="Genomic_DNA"/>
</dbReference>
<dbReference type="Proteomes" id="UP000001052">
    <property type="component" value="Chromosome"/>
</dbReference>
<dbReference type="PANTHER" id="PTHR11938">
    <property type="entry name" value="FAD NADPH DEHYDROGENASE/OXIDOREDUCTASE"/>
    <property type="match status" value="1"/>
</dbReference>
<keyword evidence="17" id="KW-1185">Reference proteome</keyword>
<evidence type="ECO:0000256" key="8">
    <source>
        <dbReference type="ARBA" id="ARBA00022962"/>
    </source>
</evidence>
<dbReference type="GO" id="GO:0019676">
    <property type="term" value="P:ammonia assimilation cycle"/>
    <property type="evidence" value="ECO:0007669"/>
    <property type="project" value="TreeGrafter"/>
</dbReference>
<dbReference type="KEGG" id="drt:Dret_0232"/>
<dbReference type="Gene3D" id="3.60.20.10">
    <property type="entry name" value="Glutamine Phosphoribosylpyrophosphate, subunit 1, domain 1"/>
    <property type="match status" value="1"/>
</dbReference>
<gene>
    <name evidence="16" type="ordered locus">Dret_0232</name>
</gene>
<sequence>MSIAERDACAIIALVNKQGQATHANIVRTIQALKHMAHRSGDINGEGDGCGITTDIPTAIWGRHLESQGLSRHLAESRRFFVGHLLLPKDQARDVGDLQRRARDVFAQRDLEILVEKEDGARSAELGPRGQTEAPFFWQIAGLVPDGDRQQARRTLFDLELALEREVPAWAPASLSVESVVYKLRGAPDLLPRVYPELQDESTRSVMTLGHSRYSTNTLPTVERSQPFSLLGHNGEINTIERLRSAARVLGIPPVPGGSDSQDLNRILEGLIHLQGFDPLEALEMVFPAVDSLVQRYDPELQNVYALYRWFFPPSAQGPAAVVARSGDVCMGSVDALGLRPLWFGESDYDWYLSSEKGVVDLELTMSDPVPLAPGEKKAIVAGRGRPAEVKDYSAIQSELAALLKRRQTLWESTRSLYTAPIPLSEDHSGDKASEALPEEVPLAALRAFGWQHYDLDIRKQVVRTGRPVIGSMGHQAPLACLRQEALPTLAEFFKEEVAVVTNPAIDREREGEHFSTRILLGSRPDWRHLNDSSPVGLMLETPVLLDRLVQDHLTQEEYKDLCRTSGTVALEEVQAFFTAQGREQERFVSLDASFCPGTQSLQARLEGLTAEAIEAVDGGASILVLDDQRCFERACAPVDPGLAVSTIGTALEGQGRRRRCGLVVRSGAVRNLHDLMFLLGLGADAVAPYLLWQVALQTRGTAIPAHEAVQRTMHVLQVGMEKVMSTMGIHELCGYGRIFASVGLGADVAAHFATANFCAGITGGLDFAALERLARLRVEAFNASSQERLHKDPPRNPKVGRLIRGAATGQLGYAELAKGLDALEEEHPTALRHIWDVAPLSAQPGKRLAMDEVDIGIGEHAMPVVIAAMSFGSQGENSFRAYARAAQKANIVCLNGEGGEIPDMLGRFRAHRGQQVASGRFGVSMELLNSSDFLEIKVGQGAKPGEGGHLPGNKVSDMVAQARHCRPGIDLISPSNHHDIYSIEDLTQLITELKTAQPTARVSVKIPVTSGVGTIAVGVAKAGADIINLSGFEGGTGAAREHAKKYVGLPVEIGVVEAHNALLEAGLREHVELWCDGGLRSGKDILRMVLLGANRVGLGTAALMAIGCISCQRCHLDRCPRGISTQLRDAAQAKAKGVKGFSPLDLKEETENLARLLRALGEDLKRRVADLGAHRLQDLVGRRDLLVQNRLKETVDTASLLKLPDTSGTEVCTYPHLVRRPLNFLTKLIADLSLERFAAGSGLVQFVDEGVHSTDRAVGTYLSGAMIREYGMQEHRRAQLRLQASVPGNGLCAFNIPAIDTIVSGGAQDGTGKGSFGGKVAVLKGSNLQGSRVDGSTGKSFAYGAIHGLFFVQNYADSRACIRLSGADVVFGGRIKGPIKEAGNIAPYAHLKGFAFEYMTGGRVVVLGDPGPWICAGMTGGVVYQCLYPEWGFDRDALQHRLSKGAFVDIVDMDETATTDVRDLLAGYIQELEASFQEAEAEAVRALADRVVDRFVAIRPRGSREVEAE</sequence>
<protein>
    <submittedName>
        <fullName evidence="16">Glutamate synthase (Ferredoxin)</fullName>
        <ecNumber evidence="16">1.4.7.1</ecNumber>
    </submittedName>
</protein>
<keyword evidence="7" id="KW-0479">Metal-binding</keyword>
<keyword evidence="8" id="KW-0315">Glutamine amidotransferase</keyword>
<evidence type="ECO:0000256" key="3">
    <source>
        <dbReference type="ARBA" id="ARBA00009716"/>
    </source>
</evidence>
<evidence type="ECO:0000256" key="6">
    <source>
        <dbReference type="ARBA" id="ARBA00022643"/>
    </source>
</evidence>
<comment type="pathway">
    <text evidence="14">Amino-acid biosynthesis.</text>
</comment>
<dbReference type="OrthoDB" id="9758182at2"/>
<evidence type="ECO:0000259" key="15">
    <source>
        <dbReference type="PROSITE" id="PS51278"/>
    </source>
</evidence>
<dbReference type="InterPro" id="IPR017932">
    <property type="entry name" value="GATase_2_dom"/>
</dbReference>
<evidence type="ECO:0000313" key="16">
    <source>
        <dbReference type="EMBL" id="ACV67534.1"/>
    </source>
</evidence>
<dbReference type="GO" id="GO:0016041">
    <property type="term" value="F:glutamate synthase (ferredoxin) activity"/>
    <property type="evidence" value="ECO:0007669"/>
    <property type="project" value="UniProtKB-EC"/>
</dbReference>
<evidence type="ECO:0000313" key="17">
    <source>
        <dbReference type="Proteomes" id="UP000001052"/>
    </source>
</evidence>
<evidence type="ECO:0000256" key="5">
    <source>
        <dbReference type="ARBA" id="ARBA00022630"/>
    </source>
</evidence>
<comment type="similarity">
    <text evidence="3">Belongs to the glutamate synthase family.</text>
</comment>
<dbReference type="eggNOG" id="COG0067">
    <property type="taxonomic scope" value="Bacteria"/>
</dbReference>
<comment type="cofactor">
    <cofactor evidence="1">
        <name>FMN</name>
        <dbReference type="ChEBI" id="CHEBI:58210"/>
    </cofactor>
</comment>
<evidence type="ECO:0000256" key="9">
    <source>
        <dbReference type="ARBA" id="ARBA00023002"/>
    </source>
</evidence>
<dbReference type="Pfam" id="PF00310">
    <property type="entry name" value="GATase_2"/>
    <property type="match status" value="1"/>
</dbReference>
<dbReference type="GO" id="GO:0046872">
    <property type="term" value="F:metal ion binding"/>
    <property type="evidence" value="ECO:0007669"/>
    <property type="project" value="UniProtKB-KW"/>
</dbReference>
<keyword evidence="4" id="KW-0028">Amino-acid biosynthesis</keyword>
<dbReference type="CDD" id="cd00504">
    <property type="entry name" value="GXGXG"/>
    <property type="match status" value="1"/>
</dbReference>
<keyword evidence="6" id="KW-0288">FMN</keyword>
<dbReference type="InterPro" id="IPR050711">
    <property type="entry name" value="ET-N_metabolism_enzyme"/>
</dbReference>
<dbReference type="SUPFAM" id="SSF51395">
    <property type="entry name" value="FMN-linked oxidoreductases"/>
    <property type="match status" value="1"/>
</dbReference>
<dbReference type="Pfam" id="PF04898">
    <property type="entry name" value="Glu_syn_central"/>
    <property type="match status" value="1"/>
</dbReference>
<dbReference type="eggNOG" id="COG0070">
    <property type="taxonomic scope" value="Bacteria"/>
</dbReference>
<dbReference type="InterPro" id="IPR036485">
    <property type="entry name" value="Glu_synth_asu_C_sf"/>
</dbReference>
<dbReference type="InterPro" id="IPR013785">
    <property type="entry name" value="Aldolase_TIM"/>
</dbReference>
<evidence type="ECO:0000256" key="2">
    <source>
        <dbReference type="ARBA" id="ARBA00001927"/>
    </source>
</evidence>
<evidence type="ECO:0000256" key="14">
    <source>
        <dbReference type="ARBA" id="ARBA00029440"/>
    </source>
</evidence>
<feature type="domain" description="Glutamine amidotransferase type-2" evidence="15">
    <location>
        <begin position="9"/>
        <end position="383"/>
    </location>
</feature>
<dbReference type="Gene3D" id="2.160.20.60">
    <property type="entry name" value="Glutamate synthase, alpha subunit, C-terminal domain"/>
    <property type="match status" value="1"/>
</dbReference>
<evidence type="ECO:0000256" key="13">
    <source>
        <dbReference type="ARBA" id="ARBA00023291"/>
    </source>
</evidence>
<dbReference type="GO" id="GO:0006537">
    <property type="term" value="P:glutamate biosynthetic process"/>
    <property type="evidence" value="ECO:0007669"/>
    <property type="project" value="UniProtKB-KW"/>
</dbReference>
<dbReference type="CDD" id="cd02808">
    <property type="entry name" value="GltS_FMN"/>
    <property type="match status" value="1"/>
</dbReference>
<dbReference type="EC" id="1.4.7.1" evidence="16"/>
<keyword evidence="13" id="KW-0003">3Fe-4S</keyword>
<dbReference type="SUPFAM" id="SSF56235">
    <property type="entry name" value="N-terminal nucleophile aminohydrolases (Ntn hydrolases)"/>
    <property type="match status" value="1"/>
</dbReference>
<reference evidence="17" key="1">
    <citation type="submission" date="2009-09" db="EMBL/GenBank/DDBJ databases">
        <title>The complete chromosome of Desulfohalobium retbaense DSM 5692.</title>
        <authorList>
            <consortium name="US DOE Joint Genome Institute (JGI-PGF)"/>
            <person name="Lucas S."/>
            <person name="Copeland A."/>
            <person name="Lapidus A."/>
            <person name="Glavina del Rio T."/>
            <person name="Dalin E."/>
            <person name="Tice H."/>
            <person name="Bruce D."/>
            <person name="Goodwin L."/>
            <person name="Pitluck S."/>
            <person name="Kyrpides N."/>
            <person name="Mavromatis K."/>
            <person name="Ivanova N."/>
            <person name="Mikhailova N."/>
            <person name="Munk A.C."/>
            <person name="Brettin T."/>
            <person name="Detter J.C."/>
            <person name="Han C."/>
            <person name="Tapia R."/>
            <person name="Larimer F."/>
            <person name="Land M."/>
            <person name="Hauser L."/>
            <person name="Markowitz V."/>
            <person name="Cheng J.-F."/>
            <person name="Hugenholtz P."/>
            <person name="Woyke T."/>
            <person name="Wu D."/>
            <person name="Spring S."/>
            <person name="Klenk H.-P."/>
            <person name="Eisen J.A."/>
        </authorList>
    </citation>
    <scope>NUCLEOTIDE SEQUENCE [LARGE SCALE GENOMIC DNA]</scope>
    <source>
        <strain evidence="17">DSM 5692</strain>
    </source>
</reference>
<dbReference type="InterPro" id="IPR006982">
    <property type="entry name" value="Glu_synth_centr_N"/>
</dbReference>